<dbReference type="RefSeq" id="WP_184993076.1">
    <property type="nucleotide sequence ID" value="NZ_BOMK01000047.1"/>
</dbReference>
<evidence type="ECO:0000313" key="2">
    <source>
        <dbReference type="Proteomes" id="UP000578112"/>
    </source>
</evidence>
<name>A0A7W7HWR2_9ACTN</name>
<organism evidence="1 2">
    <name type="scientific">Actinoplanes digitatis</name>
    <dbReference type="NCBI Taxonomy" id="1868"/>
    <lineage>
        <taxon>Bacteria</taxon>
        <taxon>Bacillati</taxon>
        <taxon>Actinomycetota</taxon>
        <taxon>Actinomycetes</taxon>
        <taxon>Micromonosporales</taxon>
        <taxon>Micromonosporaceae</taxon>
        <taxon>Actinoplanes</taxon>
    </lineage>
</organism>
<comment type="caution">
    <text evidence="1">The sequence shown here is derived from an EMBL/GenBank/DDBJ whole genome shotgun (WGS) entry which is preliminary data.</text>
</comment>
<accession>A0A7W7HWR2</accession>
<reference evidence="1 2" key="1">
    <citation type="submission" date="2020-08" db="EMBL/GenBank/DDBJ databases">
        <title>Sequencing the genomes of 1000 actinobacteria strains.</title>
        <authorList>
            <person name="Klenk H.-P."/>
        </authorList>
    </citation>
    <scope>NUCLEOTIDE SEQUENCE [LARGE SCALE GENOMIC DNA]</scope>
    <source>
        <strain evidence="1 2">DSM 43149</strain>
    </source>
</reference>
<dbReference type="EMBL" id="JACHNH010000001">
    <property type="protein sequence ID" value="MBB4762162.1"/>
    <property type="molecule type" value="Genomic_DNA"/>
</dbReference>
<dbReference type="Proteomes" id="UP000578112">
    <property type="component" value="Unassembled WGS sequence"/>
</dbReference>
<evidence type="ECO:0000313" key="1">
    <source>
        <dbReference type="EMBL" id="MBB4762162.1"/>
    </source>
</evidence>
<proteinExistence type="predicted"/>
<protein>
    <submittedName>
        <fullName evidence="1">Uncharacterized protein</fullName>
    </submittedName>
</protein>
<gene>
    <name evidence="1" type="ORF">BJ971_002718</name>
</gene>
<sequence length="258" mass="27632">MPRWMDNPAGRLGAFLESLHSRNGDKTVGEVLGLAEDADEPFAVALRVLEIGRLARATRSSVEALPDEEDPAFLLQHFHQVEALVKRLTDDVVMAAATYAPTDLFAAKFIVPVPLDGAALFGLEAASRALHRCCPEPAIGPEHLDSLIHDVRELIDSVTGSPALSADAKTFLVRRLRDIETALLGSRITGSVDLEDALDCLTGAFVRREDIREPGLLGKINTFFQRLVLAAQGAESIAGATTSTVGAIEAIARFQGGQ</sequence>
<dbReference type="AlphaFoldDB" id="A0A7W7HWR2"/>
<keyword evidence="2" id="KW-1185">Reference proteome</keyword>